<dbReference type="Gene3D" id="1.10.30.10">
    <property type="entry name" value="High mobility group box domain"/>
    <property type="match status" value="1"/>
</dbReference>
<keyword evidence="8 13" id="KW-0238">DNA-binding</keyword>
<dbReference type="InterPro" id="IPR036910">
    <property type="entry name" value="HMG_box_dom_sf"/>
</dbReference>
<keyword evidence="4" id="KW-0221">Differentiation</keyword>
<comment type="similarity">
    <text evidence="2">Belongs to the SRY family.</text>
</comment>
<evidence type="ECO:0000313" key="17">
    <source>
        <dbReference type="RefSeq" id="XP_072833339.1"/>
    </source>
</evidence>
<feature type="region of interest" description="Disordered" evidence="14">
    <location>
        <begin position="237"/>
        <end position="256"/>
    </location>
</feature>
<keyword evidence="10" id="KW-0804">Transcription</keyword>
<evidence type="ECO:0000256" key="11">
    <source>
        <dbReference type="ARBA" id="ARBA00032498"/>
    </source>
</evidence>
<proteinExistence type="inferred from homology"/>
<dbReference type="Pfam" id="PF00505">
    <property type="entry name" value="HMG_box"/>
    <property type="match status" value="1"/>
</dbReference>
<evidence type="ECO:0000256" key="3">
    <source>
        <dbReference type="ARBA" id="ARBA00019052"/>
    </source>
</evidence>
<dbReference type="Proteomes" id="UP001652642">
    <property type="component" value="Chromosome 6"/>
</dbReference>
<evidence type="ECO:0000256" key="12">
    <source>
        <dbReference type="ARBA" id="ARBA00045821"/>
    </source>
</evidence>
<keyword evidence="5" id="KW-0112">Calmodulin-binding</keyword>
<keyword evidence="7" id="KW-0805">Transcription regulation</keyword>
<comment type="function">
    <text evidence="12">Transcriptional regulator that controls a genetic switch in male development. It is necessary and sufficient for initiating male sex determination by directing the development of supporting cell precursors (pre-Sertoli cells) as Sertoli rather than granulosa cells. Involved in different aspects of gene regulation including promoter activation or repression. Binds to the DNA consensus sequence 5'-[AT]AACAA[AT]-3'. SRY HMG box recognizes DNA by partial intercalation in the minor groove and promotes DNA bending. Also involved in pre-mRNA splicing. In male adult brain involved in the maintenance of motor functions of dopaminergic neurons.</text>
</comment>
<name>A0ABM5EJK4_9SAUR</name>
<reference evidence="17" key="1">
    <citation type="submission" date="2025-08" db="UniProtKB">
        <authorList>
            <consortium name="RefSeq"/>
        </authorList>
    </citation>
    <scope>IDENTIFICATION</scope>
</reference>
<feature type="region of interest" description="Disordered" evidence="14">
    <location>
        <begin position="1"/>
        <end position="37"/>
    </location>
</feature>
<keyword evidence="16" id="KW-1185">Reference proteome</keyword>
<evidence type="ECO:0000256" key="10">
    <source>
        <dbReference type="ARBA" id="ARBA00023163"/>
    </source>
</evidence>
<dbReference type="GeneID" id="140701399"/>
<keyword evidence="13" id="KW-0539">Nucleus</keyword>
<gene>
    <name evidence="17" type="primary">SOX15</name>
</gene>
<dbReference type="InterPro" id="IPR050140">
    <property type="entry name" value="SRY-related_HMG-box_TF-like"/>
</dbReference>
<feature type="domain" description="HMG box" evidence="15">
    <location>
        <begin position="49"/>
        <end position="117"/>
    </location>
</feature>
<dbReference type="SUPFAM" id="SSF47095">
    <property type="entry name" value="HMG-box"/>
    <property type="match status" value="1"/>
</dbReference>
<evidence type="ECO:0000256" key="7">
    <source>
        <dbReference type="ARBA" id="ARBA00023015"/>
    </source>
</evidence>
<feature type="compositionally biased region" description="Low complexity" evidence="14">
    <location>
        <begin position="135"/>
        <end position="150"/>
    </location>
</feature>
<feature type="DNA-binding region" description="HMG box" evidence="13">
    <location>
        <begin position="49"/>
        <end position="117"/>
    </location>
</feature>
<feature type="compositionally biased region" description="Pro residues" evidence="14">
    <location>
        <begin position="15"/>
        <end position="24"/>
    </location>
</feature>
<organism evidence="16 17">
    <name type="scientific">Pogona vitticeps</name>
    <name type="common">central bearded dragon</name>
    <dbReference type="NCBI Taxonomy" id="103695"/>
    <lineage>
        <taxon>Eukaryota</taxon>
        <taxon>Metazoa</taxon>
        <taxon>Chordata</taxon>
        <taxon>Craniata</taxon>
        <taxon>Vertebrata</taxon>
        <taxon>Euteleostomi</taxon>
        <taxon>Lepidosauria</taxon>
        <taxon>Squamata</taxon>
        <taxon>Bifurcata</taxon>
        <taxon>Unidentata</taxon>
        <taxon>Episquamata</taxon>
        <taxon>Toxicofera</taxon>
        <taxon>Iguania</taxon>
        <taxon>Acrodonta</taxon>
        <taxon>Agamidae</taxon>
        <taxon>Amphibolurinae</taxon>
        <taxon>Pogona</taxon>
    </lineage>
</organism>
<dbReference type="PANTHER" id="PTHR10270">
    <property type="entry name" value="SOX TRANSCRIPTION FACTOR"/>
    <property type="match status" value="1"/>
</dbReference>
<dbReference type="PANTHER" id="PTHR10270:SF161">
    <property type="entry name" value="SEX-DETERMINING REGION Y PROTEIN"/>
    <property type="match status" value="1"/>
</dbReference>
<sequence length="256" mass="27657">MMMMMGAPSPLEAPGAPPPPPPEAPSSSSSSSSSCCCCCPAGEPPAGKAKRPMNAFLVWSRAQRRELARRFPGVPNAELSKRLGAAWKRLPEPEKRPFRDEARRLRALHLRDHPDYRYRPRRRSKEGSRPRSRSGNRSGEAPTAPLAPLAWAPPPPEPGRGHHNLAPGGYGTPDAPTAAPTAAGWPSSSLAYNSLPLPGLGANEDHLAQEPEYLPHYPLGDSHDVMASYGLPMADMESQDPDQLLGFYSTSPLTHL</sequence>
<evidence type="ECO:0000256" key="14">
    <source>
        <dbReference type="SAM" id="MobiDB-lite"/>
    </source>
</evidence>
<evidence type="ECO:0000256" key="4">
    <source>
        <dbReference type="ARBA" id="ARBA00022782"/>
    </source>
</evidence>
<dbReference type="RefSeq" id="XP_072833339.1">
    <property type="nucleotide sequence ID" value="XM_072977238.1"/>
</dbReference>
<evidence type="ECO:0000256" key="9">
    <source>
        <dbReference type="ARBA" id="ARBA00023159"/>
    </source>
</evidence>
<feature type="region of interest" description="Disordered" evidence="14">
    <location>
        <begin position="69"/>
        <end position="203"/>
    </location>
</feature>
<comment type="subcellular location">
    <subcellularLocation>
        <location evidence="1">Nucleus speckle</location>
    </subcellularLocation>
</comment>
<evidence type="ECO:0000256" key="8">
    <source>
        <dbReference type="ARBA" id="ARBA00023125"/>
    </source>
</evidence>
<evidence type="ECO:0000256" key="1">
    <source>
        <dbReference type="ARBA" id="ARBA00004324"/>
    </source>
</evidence>
<dbReference type="PROSITE" id="PS50118">
    <property type="entry name" value="HMG_BOX_2"/>
    <property type="match status" value="1"/>
</dbReference>
<protein>
    <recommendedName>
        <fullName evidence="3">Sex-determining region Y protein</fullName>
    </recommendedName>
    <alternativeName>
        <fullName evidence="11">Testis-determining factor</fullName>
    </alternativeName>
</protein>
<keyword evidence="6" id="KW-0726">Sexual differentiation</keyword>
<dbReference type="SMART" id="SM00398">
    <property type="entry name" value="HMG"/>
    <property type="match status" value="1"/>
</dbReference>
<dbReference type="InterPro" id="IPR009071">
    <property type="entry name" value="HMG_box_dom"/>
</dbReference>
<evidence type="ECO:0000313" key="16">
    <source>
        <dbReference type="Proteomes" id="UP001652642"/>
    </source>
</evidence>
<accession>A0ABM5EJK4</accession>
<feature type="compositionally biased region" description="Basic and acidic residues" evidence="14">
    <location>
        <begin position="89"/>
        <end position="118"/>
    </location>
</feature>
<evidence type="ECO:0000256" key="5">
    <source>
        <dbReference type="ARBA" id="ARBA00022860"/>
    </source>
</evidence>
<feature type="compositionally biased region" description="Low complexity" evidence="14">
    <location>
        <begin position="172"/>
        <end position="184"/>
    </location>
</feature>
<keyword evidence="9" id="KW-0010">Activator</keyword>
<evidence type="ECO:0000256" key="2">
    <source>
        <dbReference type="ARBA" id="ARBA00005998"/>
    </source>
</evidence>
<feature type="compositionally biased region" description="Basic residues" evidence="14">
    <location>
        <begin position="119"/>
        <end position="134"/>
    </location>
</feature>
<feature type="compositionally biased region" description="Low complexity" evidence="14">
    <location>
        <begin position="1"/>
        <end position="14"/>
    </location>
</feature>
<evidence type="ECO:0000256" key="13">
    <source>
        <dbReference type="PROSITE-ProRule" id="PRU00267"/>
    </source>
</evidence>
<evidence type="ECO:0000259" key="15">
    <source>
        <dbReference type="PROSITE" id="PS50118"/>
    </source>
</evidence>
<evidence type="ECO:0000256" key="6">
    <source>
        <dbReference type="ARBA" id="ARBA00022928"/>
    </source>
</evidence>